<dbReference type="InterPro" id="IPR001647">
    <property type="entry name" value="HTH_TetR"/>
</dbReference>
<feature type="domain" description="HTH tetR-type" evidence="5">
    <location>
        <begin position="14"/>
        <end position="74"/>
    </location>
</feature>
<evidence type="ECO:0000313" key="6">
    <source>
        <dbReference type="EMBL" id="EHR60358.1"/>
    </source>
</evidence>
<name>H5XEW4_9PSEU</name>
<keyword evidence="1" id="KW-0805">Transcription regulation</keyword>
<dbReference type="Pfam" id="PF00440">
    <property type="entry name" value="TetR_N"/>
    <property type="match status" value="1"/>
</dbReference>
<dbReference type="GO" id="GO:0003700">
    <property type="term" value="F:DNA-binding transcription factor activity"/>
    <property type="evidence" value="ECO:0007669"/>
    <property type="project" value="TreeGrafter"/>
</dbReference>
<protein>
    <submittedName>
        <fullName evidence="6">Transcriptional regulator</fullName>
    </submittedName>
</protein>
<dbReference type="Gene3D" id="1.10.10.60">
    <property type="entry name" value="Homeodomain-like"/>
    <property type="match status" value="1"/>
</dbReference>
<evidence type="ECO:0000256" key="2">
    <source>
        <dbReference type="ARBA" id="ARBA00023125"/>
    </source>
</evidence>
<dbReference type="InterPro" id="IPR050109">
    <property type="entry name" value="HTH-type_TetR-like_transc_reg"/>
</dbReference>
<dbReference type="AlphaFoldDB" id="H5XEW4"/>
<dbReference type="Proteomes" id="UP000002791">
    <property type="component" value="Chromosome"/>
</dbReference>
<feature type="DNA-binding region" description="H-T-H motif" evidence="4">
    <location>
        <begin position="37"/>
        <end position="56"/>
    </location>
</feature>
<dbReference type="GO" id="GO:0000976">
    <property type="term" value="F:transcription cis-regulatory region binding"/>
    <property type="evidence" value="ECO:0007669"/>
    <property type="project" value="TreeGrafter"/>
</dbReference>
<evidence type="ECO:0000256" key="1">
    <source>
        <dbReference type="ARBA" id="ARBA00023015"/>
    </source>
</evidence>
<dbReference type="HOGENOM" id="CLU_069356_2_2_11"/>
<dbReference type="EMBL" id="CM001440">
    <property type="protein sequence ID" value="EHR60358.1"/>
    <property type="molecule type" value="Genomic_DNA"/>
</dbReference>
<sequence length="209" mass="22446">MPMAEVGLRERKKERTRHTLQREAMRLFTEKGYSETTVAEIAAAADVSTKTLFNYFGSKEDILLAHRRRRIDTLAARLAEHATTMSPRDALLATAEDLLRWLLEGDGESFSTAEQLAQGRLILAVPELRSGALTLLYDAQLRLAAVLHDAYPEALTPVEAAAAVGALIGAMQSAGLSAIARSGSPAETFEAARHAVRVVAGGLDALPPA</sequence>
<evidence type="ECO:0000259" key="5">
    <source>
        <dbReference type="PROSITE" id="PS50977"/>
    </source>
</evidence>
<dbReference type="InterPro" id="IPR009057">
    <property type="entry name" value="Homeodomain-like_sf"/>
</dbReference>
<dbReference type="OrthoDB" id="3235020at2"/>
<keyword evidence="7" id="KW-1185">Reference proteome</keyword>
<dbReference type="STRING" id="882082.SaccyDRAFT_1454"/>
<dbReference type="PANTHER" id="PTHR30055">
    <property type="entry name" value="HTH-TYPE TRANSCRIPTIONAL REGULATOR RUTR"/>
    <property type="match status" value="1"/>
</dbReference>
<evidence type="ECO:0000313" key="7">
    <source>
        <dbReference type="Proteomes" id="UP000002791"/>
    </source>
</evidence>
<dbReference type="PRINTS" id="PR00455">
    <property type="entry name" value="HTHTETR"/>
</dbReference>
<evidence type="ECO:0000256" key="3">
    <source>
        <dbReference type="ARBA" id="ARBA00023163"/>
    </source>
</evidence>
<dbReference type="eggNOG" id="COG1309">
    <property type="taxonomic scope" value="Bacteria"/>
</dbReference>
<accession>H5XEW4</accession>
<keyword evidence="3" id="KW-0804">Transcription</keyword>
<keyword evidence="2 4" id="KW-0238">DNA-binding</keyword>
<reference evidence="6 7" key="1">
    <citation type="submission" date="2011-11" db="EMBL/GenBank/DDBJ databases">
        <title>The Noncontiguous Finished sequence of Saccharomonospora cyanea NA-134.</title>
        <authorList>
            <consortium name="US DOE Joint Genome Institute"/>
            <person name="Lucas S."/>
            <person name="Han J."/>
            <person name="Lapidus A."/>
            <person name="Cheng J.-F."/>
            <person name="Goodwin L."/>
            <person name="Pitluck S."/>
            <person name="Peters L."/>
            <person name="Ovchinnikova G."/>
            <person name="Lu M."/>
            <person name="Detter J.C."/>
            <person name="Han C."/>
            <person name="Tapia R."/>
            <person name="Land M."/>
            <person name="Hauser L."/>
            <person name="Kyrpides N."/>
            <person name="Ivanova N."/>
            <person name="Pagani I."/>
            <person name="Brambilla E.-M."/>
            <person name="Klenk H.-P."/>
            <person name="Woyke T."/>
        </authorList>
    </citation>
    <scope>NUCLEOTIDE SEQUENCE [LARGE SCALE GENOMIC DNA]</scope>
    <source>
        <strain evidence="6 7">NA-134</strain>
    </source>
</reference>
<dbReference type="SUPFAM" id="SSF46689">
    <property type="entry name" value="Homeodomain-like"/>
    <property type="match status" value="1"/>
</dbReference>
<proteinExistence type="predicted"/>
<dbReference type="PROSITE" id="PS50977">
    <property type="entry name" value="HTH_TETR_2"/>
    <property type="match status" value="1"/>
</dbReference>
<gene>
    <name evidence="6" type="ORF">SaccyDRAFT_1454</name>
</gene>
<dbReference type="PANTHER" id="PTHR30055:SF234">
    <property type="entry name" value="HTH-TYPE TRANSCRIPTIONAL REGULATOR BETI"/>
    <property type="match status" value="1"/>
</dbReference>
<evidence type="ECO:0000256" key="4">
    <source>
        <dbReference type="PROSITE-ProRule" id="PRU00335"/>
    </source>
</evidence>
<dbReference type="Gene3D" id="1.10.357.10">
    <property type="entry name" value="Tetracycline Repressor, domain 2"/>
    <property type="match status" value="1"/>
</dbReference>
<organism evidence="6 7">
    <name type="scientific">Saccharomonospora cyanea NA-134</name>
    <dbReference type="NCBI Taxonomy" id="882082"/>
    <lineage>
        <taxon>Bacteria</taxon>
        <taxon>Bacillati</taxon>
        <taxon>Actinomycetota</taxon>
        <taxon>Actinomycetes</taxon>
        <taxon>Pseudonocardiales</taxon>
        <taxon>Pseudonocardiaceae</taxon>
        <taxon>Saccharomonospora</taxon>
    </lineage>
</organism>